<sequence length="1412" mass="161860">MAASRYLDEFGHSPVVFEAGDESGGIWAPRPTNRVVYRGLVTNIPTMCMQSFDLDFSDGLNSYVTGPELGNYLKQYTDHFKLRRFVRFSTTVKKVLPLKSIDEELADQGAWELTWENSDSSSTEIFDAVVVATGHYEFPYSPEIPGQNEWLAASGHRQVVHAISYNDPDAFKGQSVLIVGGRSSAVDIARELRSRVSTLYVLDKGCQEVETAENCFHVPYGATLSEDGHLVWEGKALSGDPVDTVILATGYTYQYPFLDEKAELTFGPERRYVAPLYQHIIHARRPSLSFIGIPLAVPCPLPLFEAQAYFSAAHLSAPWTDLPERLGWVDAAFEAVQNSQNLHFLSDTSWDYMKCLLKEAGMAEEDHARFVKRLSLVQAIYRDRVQRRPNKPWDDDLYRRCQYKADYENDRFQTAEKVWGLRWESKGAARASQNPPARTLARDAVDTAHVSRCDWKFGQAGETAHVLSIATEYRQEAKDPEPTCEISSLVSLQAVILQRSARLLGYRHGRASKLRERWVGWGTKLIEYRKALQKGLASGRMASTDPVLLIDGWDCMLIGPAAEFVQKMSSPPFSDGHQPWYAGERICGPDFFKANRIDAVYPDPGTPWRYPNAGCVAGRAEPVLELINELLKPSGDGEKFPEDGDDQGRLHEYLLDRGERGQSLPYFVDSECRIFQCLYEAEPQWQLEAAKEGQLLPRLRNIQTGQRPIVLHGNGHTGRWFMSGLWRDMGLLQRVGLTVEELSHLPHDGPVPPGTIPDEAHLHMARFRMTNTELKLKRERMMDAFKAGKAALEDLRLPYFLAYGSALAALREGQFQPYEDDIHVGIYSWDLAALQRQCTECTAKERDHLLKSTFDRFGFEPVQEIVENPLQASAGNNVQQNQAVLVCPRYYIAEGWSDDMAFPILYKFTHRDSFVRFDMMVFTMQFGQLWDFADGGAETSSGWRYSLFAPQPVQFEKIMTFTMPAQPIEDHYGPDWHVPRVYNYVQSLTCCKNRCQVLRVHPFDARMRRVELPPAEPWEVFKSSVRQFRVLYAKAMADSEHEFPEQKLDLYKLESKPVVLFQAASMCKDEGNASFCKIWAAKARLKDGKHSGALDKYDEGIYIIEKCREVLLTWRLIFRQIHNEKAEKDRKDRGLKVSDLLEPDMPREFRSDEDEERSLRLALLLNAAQAALQCEKWSIAEARASAALELEPQNRKALYRRGLARASSANEEGAKADFWSLLKVSGFDSKEALNQLQKLLPKDAIKAEFQKIRREAAREQKVGAILKELDEDERIATQDERYQRYLGDCEQRAADGQRELTFDEWAKQYEWRYDADERFKARQLYPECFNHTGPAPLPVEDWEVDYLTHKEIEKIMYRRQTEMLAARRREREAKVPEKTPPEDSFCTKLHVDKEDEQILRDAVIKRGYNYWW</sequence>
<evidence type="ECO:0000256" key="4">
    <source>
        <dbReference type="ARBA" id="ARBA00022857"/>
    </source>
</evidence>
<comment type="similarity">
    <text evidence="1">Belongs to the FMO family.</text>
</comment>
<dbReference type="InterPro" id="IPR057589">
    <property type="entry name" value="GT_PLOD"/>
</dbReference>
<keyword evidence="8" id="KW-1185">Reference proteome</keyword>
<dbReference type="CDD" id="cd22997">
    <property type="entry name" value="GT_LH"/>
    <property type="match status" value="1"/>
</dbReference>
<dbReference type="GO" id="GO:0050660">
    <property type="term" value="F:flavin adenine dinucleotide binding"/>
    <property type="evidence" value="ECO:0007669"/>
    <property type="project" value="InterPro"/>
</dbReference>
<reference evidence="7" key="1">
    <citation type="submission" date="2021-02" db="EMBL/GenBank/DDBJ databases">
        <authorList>
            <person name="Dougan E. K."/>
            <person name="Rhodes N."/>
            <person name="Thang M."/>
            <person name="Chan C."/>
        </authorList>
    </citation>
    <scope>NUCLEOTIDE SEQUENCE</scope>
</reference>
<organism evidence="7 8">
    <name type="scientific">Symbiodinium natans</name>
    <dbReference type="NCBI Taxonomy" id="878477"/>
    <lineage>
        <taxon>Eukaryota</taxon>
        <taxon>Sar</taxon>
        <taxon>Alveolata</taxon>
        <taxon>Dinophyceae</taxon>
        <taxon>Suessiales</taxon>
        <taxon>Symbiodiniaceae</taxon>
        <taxon>Symbiodinium</taxon>
    </lineage>
</organism>
<dbReference type="InterPro" id="IPR050346">
    <property type="entry name" value="FMO-like"/>
</dbReference>
<dbReference type="PANTHER" id="PTHR23023">
    <property type="entry name" value="DIMETHYLANILINE MONOOXYGENASE"/>
    <property type="match status" value="1"/>
</dbReference>
<evidence type="ECO:0000256" key="1">
    <source>
        <dbReference type="ARBA" id="ARBA00009183"/>
    </source>
</evidence>
<comment type="caution">
    <text evidence="7">The sequence shown here is derived from an EMBL/GenBank/DDBJ whole genome shotgun (WGS) entry which is preliminary data.</text>
</comment>
<accession>A0A812RQE4</accession>
<keyword evidence="2" id="KW-0285">Flavoprotein</keyword>
<proteinExistence type="inferred from homology"/>
<dbReference type="PRINTS" id="PR00370">
    <property type="entry name" value="FMOXYGENASE"/>
</dbReference>
<dbReference type="Proteomes" id="UP000604046">
    <property type="component" value="Unassembled WGS sequence"/>
</dbReference>
<evidence type="ECO:0000313" key="8">
    <source>
        <dbReference type="Proteomes" id="UP000604046"/>
    </source>
</evidence>
<keyword evidence="4" id="KW-0521">NADP</keyword>
<dbReference type="SUPFAM" id="SSF48452">
    <property type="entry name" value="TPR-like"/>
    <property type="match status" value="1"/>
</dbReference>
<dbReference type="InterPro" id="IPR011990">
    <property type="entry name" value="TPR-like_helical_dom_sf"/>
</dbReference>
<feature type="domain" description="PLOD1-3-like GT" evidence="6">
    <location>
        <begin position="505"/>
        <end position="717"/>
    </location>
</feature>
<dbReference type="Gene3D" id="3.50.50.60">
    <property type="entry name" value="FAD/NAD(P)-binding domain"/>
    <property type="match status" value="2"/>
</dbReference>
<evidence type="ECO:0000259" key="6">
    <source>
        <dbReference type="Pfam" id="PF25342"/>
    </source>
</evidence>
<dbReference type="GO" id="GO:0050661">
    <property type="term" value="F:NADP binding"/>
    <property type="evidence" value="ECO:0007669"/>
    <property type="project" value="InterPro"/>
</dbReference>
<dbReference type="EMBL" id="CAJNDS010002368">
    <property type="protein sequence ID" value="CAE7452098.1"/>
    <property type="molecule type" value="Genomic_DNA"/>
</dbReference>
<dbReference type="Pfam" id="PF00743">
    <property type="entry name" value="FMO-like"/>
    <property type="match status" value="1"/>
</dbReference>
<protein>
    <recommendedName>
        <fullName evidence="6">PLOD1-3-like GT domain-containing protein</fullName>
    </recommendedName>
</protein>
<dbReference type="Gene3D" id="1.25.40.10">
    <property type="entry name" value="Tetratricopeptide repeat domain"/>
    <property type="match status" value="1"/>
</dbReference>
<gene>
    <name evidence="7" type="ORF">SNAT2548_LOCUS24778</name>
</gene>
<dbReference type="InterPro" id="IPR020946">
    <property type="entry name" value="Flavin_mOase-like"/>
</dbReference>
<dbReference type="InterPro" id="IPR000960">
    <property type="entry name" value="Flavin_mOase"/>
</dbReference>
<keyword evidence="5" id="KW-0560">Oxidoreductase</keyword>
<dbReference type="SUPFAM" id="SSF51905">
    <property type="entry name" value="FAD/NAD(P)-binding domain"/>
    <property type="match status" value="2"/>
</dbReference>
<keyword evidence="3" id="KW-0274">FAD</keyword>
<dbReference type="OrthoDB" id="444255at2759"/>
<dbReference type="Pfam" id="PF25342">
    <property type="entry name" value="GT_PLOD"/>
    <property type="match status" value="1"/>
</dbReference>
<evidence type="ECO:0000313" key="7">
    <source>
        <dbReference type="EMBL" id="CAE7452098.1"/>
    </source>
</evidence>
<evidence type="ECO:0000256" key="5">
    <source>
        <dbReference type="ARBA" id="ARBA00023002"/>
    </source>
</evidence>
<evidence type="ECO:0000256" key="3">
    <source>
        <dbReference type="ARBA" id="ARBA00022827"/>
    </source>
</evidence>
<name>A0A812RQE4_9DINO</name>
<evidence type="ECO:0000256" key="2">
    <source>
        <dbReference type="ARBA" id="ARBA00022630"/>
    </source>
</evidence>
<dbReference type="InterPro" id="IPR036188">
    <property type="entry name" value="FAD/NAD-bd_sf"/>
</dbReference>
<dbReference type="GO" id="GO:0004499">
    <property type="term" value="F:N,N-dimethylaniline monooxygenase activity"/>
    <property type="evidence" value="ECO:0007669"/>
    <property type="project" value="InterPro"/>
</dbReference>